<name>A0A2J6RKP3_HYAVF</name>
<gene>
    <name evidence="2" type="ORF">L207DRAFT_635074</name>
</gene>
<feature type="chain" id="PRO_5014364981" description="WSC domain-containing protein" evidence="1">
    <location>
        <begin position="18"/>
        <end position="287"/>
    </location>
</feature>
<dbReference type="STRING" id="1149755.A0A2J6RKP3"/>
<dbReference type="Proteomes" id="UP000235786">
    <property type="component" value="Unassembled WGS sequence"/>
</dbReference>
<keyword evidence="1" id="KW-0732">Signal</keyword>
<feature type="signal peptide" evidence="1">
    <location>
        <begin position="1"/>
        <end position="17"/>
    </location>
</feature>
<reference evidence="2 3" key="1">
    <citation type="submission" date="2016-04" db="EMBL/GenBank/DDBJ databases">
        <title>A degradative enzymes factory behind the ericoid mycorrhizal symbiosis.</title>
        <authorList>
            <consortium name="DOE Joint Genome Institute"/>
            <person name="Martino E."/>
            <person name="Morin E."/>
            <person name="Grelet G."/>
            <person name="Kuo A."/>
            <person name="Kohler A."/>
            <person name="Daghino S."/>
            <person name="Barry K."/>
            <person name="Choi C."/>
            <person name="Cichocki N."/>
            <person name="Clum A."/>
            <person name="Copeland A."/>
            <person name="Hainaut M."/>
            <person name="Haridas S."/>
            <person name="Labutti K."/>
            <person name="Lindquist E."/>
            <person name="Lipzen A."/>
            <person name="Khouja H.-R."/>
            <person name="Murat C."/>
            <person name="Ohm R."/>
            <person name="Olson A."/>
            <person name="Spatafora J."/>
            <person name="Veneault-Fourrey C."/>
            <person name="Henrissat B."/>
            <person name="Grigoriev I."/>
            <person name="Martin F."/>
            <person name="Perotto S."/>
        </authorList>
    </citation>
    <scope>NUCLEOTIDE SEQUENCE [LARGE SCALE GENOMIC DNA]</scope>
    <source>
        <strain evidence="2 3">F</strain>
    </source>
</reference>
<evidence type="ECO:0008006" key="4">
    <source>
        <dbReference type="Google" id="ProtNLM"/>
    </source>
</evidence>
<evidence type="ECO:0000313" key="2">
    <source>
        <dbReference type="EMBL" id="PMD39103.1"/>
    </source>
</evidence>
<keyword evidence="3" id="KW-1185">Reference proteome</keyword>
<sequence length="287" mass="29283">MKAVLIHLFALAGCAVAAPSSASTHDIDLPGTGTAVVGARGALEGRTLNPTYCYHDNPLRDLLNTKVAASASVFCSGYLQQTSIVTQTFTAYTSTSTSLTTSTTTTDTTTTATITAPTTIVTSTLECGVSGYGTGAYDFDVNESFGGTVNDCQAHCAGENAVSFGYGSNTCACYNQNVQTNVFEQPGTGYTFYDIGCNLGGNAKRVVAPAPTCVAKPQANPTYINFATSLISSACSCLISSASAPCTVTKSTTLSTGTGTTAIVPATETDTITLTSTAPGPTTTIFV</sequence>
<dbReference type="EMBL" id="KZ613947">
    <property type="protein sequence ID" value="PMD39103.1"/>
    <property type="molecule type" value="Genomic_DNA"/>
</dbReference>
<organism evidence="2 3">
    <name type="scientific">Hyaloscypha variabilis (strain UAMH 11265 / GT02V1 / F)</name>
    <name type="common">Meliniomyces variabilis</name>
    <dbReference type="NCBI Taxonomy" id="1149755"/>
    <lineage>
        <taxon>Eukaryota</taxon>
        <taxon>Fungi</taxon>
        <taxon>Dikarya</taxon>
        <taxon>Ascomycota</taxon>
        <taxon>Pezizomycotina</taxon>
        <taxon>Leotiomycetes</taxon>
        <taxon>Helotiales</taxon>
        <taxon>Hyaloscyphaceae</taxon>
        <taxon>Hyaloscypha</taxon>
        <taxon>Hyaloscypha variabilis</taxon>
    </lineage>
</organism>
<evidence type="ECO:0000256" key="1">
    <source>
        <dbReference type="SAM" id="SignalP"/>
    </source>
</evidence>
<protein>
    <recommendedName>
        <fullName evidence="4">WSC domain-containing protein</fullName>
    </recommendedName>
</protein>
<dbReference type="AlphaFoldDB" id="A0A2J6RKP3"/>
<dbReference type="OrthoDB" id="3556996at2759"/>
<accession>A0A2J6RKP3</accession>
<evidence type="ECO:0000313" key="3">
    <source>
        <dbReference type="Proteomes" id="UP000235786"/>
    </source>
</evidence>
<proteinExistence type="predicted"/>